<dbReference type="RefSeq" id="WP_370872255.1">
    <property type="nucleotide sequence ID" value="NZ_JAUSUK010000001.1"/>
</dbReference>
<gene>
    <name evidence="2" type="ORF">J2R99_000573</name>
</gene>
<feature type="domain" description="Cell wall hydrolase SleB" evidence="1">
    <location>
        <begin position="19"/>
        <end position="116"/>
    </location>
</feature>
<keyword evidence="3" id="KW-1185">Reference proteome</keyword>
<organism evidence="2 3">
    <name type="scientific">Rhodopseudomonas julia</name>
    <dbReference type="NCBI Taxonomy" id="200617"/>
    <lineage>
        <taxon>Bacteria</taxon>
        <taxon>Pseudomonadati</taxon>
        <taxon>Pseudomonadota</taxon>
        <taxon>Alphaproteobacteria</taxon>
        <taxon>Hyphomicrobiales</taxon>
        <taxon>Nitrobacteraceae</taxon>
        <taxon>Rhodopseudomonas</taxon>
    </lineage>
</organism>
<dbReference type="Gene3D" id="1.10.10.2520">
    <property type="entry name" value="Cell wall hydrolase SleB, domain 1"/>
    <property type="match status" value="1"/>
</dbReference>
<protein>
    <recommendedName>
        <fullName evidence="1">Cell wall hydrolase SleB domain-containing protein</fullName>
    </recommendedName>
</protein>
<dbReference type="InterPro" id="IPR042047">
    <property type="entry name" value="SleB_dom1"/>
</dbReference>
<dbReference type="Proteomes" id="UP001230253">
    <property type="component" value="Unassembled WGS sequence"/>
</dbReference>
<dbReference type="Pfam" id="PF07486">
    <property type="entry name" value="Hydrolase_2"/>
    <property type="match status" value="1"/>
</dbReference>
<name>A0ABU0C2I9_9BRAD</name>
<proteinExistence type="predicted"/>
<evidence type="ECO:0000313" key="2">
    <source>
        <dbReference type="EMBL" id="MDQ0324724.1"/>
    </source>
</evidence>
<accession>A0ABU0C2I9</accession>
<sequence>MSDFECMQRVMYFESNRSSPDGMLAVGTVVMNRVKSKDFPNSVCAVVGQKKQFAPGVLSKPMTDSGKPLAAKMAKKVLRGARHPGVGKARFFHTAGYNFPYTNMHYVVLAGGNSFYEKRKALPGRPNRPQAEVILAAKFNKPVRPVREEAPALPDVRPERPIMVASARPVVAPRMPVPSQATLFAPAGGPTIAPDAPAPRAPASIEDLIAFN</sequence>
<evidence type="ECO:0000313" key="3">
    <source>
        <dbReference type="Proteomes" id="UP001230253"/>
    </source>
</evidence>
<dbReference type="EMBL" id="JAUSUK010000001">
    <property type="protein sequence ID" value="MDQ0324724.1"/>
    <property type="molecule type" value="Genomic_DNA"/>
</dbReference>
<evidence type="ECO:0000259" key="1">
    <source>
        <dbReference type="Pfam" id="PF07486"/>
    </source>
</evidence>
<comment type="caution">
    <text evidence="2">The sequence shown here is derived from an EMBL/GenBank/DDBJ whole genome shotgun (WGS) entry which is preliminary data.</text>
</comment>
<reference evidence="2 3" key="1">
    <citation type="submission" date="2023-07" db="EMBL/GenBank/DDBJ databases">
        <title>Genomic Encyclopedia of Type Strains, Phase IV (KMG-IV): sequencing the most valuable type-strain genomes for metagenomic binning, comparative biology and taxonomic classification.</title>
        <authorList>
            <person name="Goeker M."/>
        </authorList>
    </citation>
    <scope>NUCLEOTIDE SEQUENCE [LARGE SCALE GENOMIC DNA]</scope>
    <source>
        <strain evidence="2 3">DSM 11549</strain>
    </source>
</reference>
<dbReference type="InterPro" id="IPR011105">
    <property type="entry name" value="Cell_wall_hydrolase_SleB"/>
</dbReference>